<dbReference type="PANTHER" id="PTHR44757:SF2">
    <property type="entry name" value="BIOFILM ARCHITECTURE MAINTENANCE PROTEIN MBAA"/>
    <property type="match status" value="1"/>
</dbReference>
<feature type="domain" description="PAS" evidence="2">
    <location>
        <begin position="219"/>
        <end position="265"/>
    </location>
</feature>
<feature type="domain" description="EAL" evidence="3">
    <location>
        <begin position="516"/>
        <end position="770"/>
    </location>
</feature>
<dbReference type="Pfam" id="PF13426">
    <property type="entry name" value="PAS_9"/>
    <property type="match status" value="1"/>
</dbReference>
<dbReference type="CDD" id="cd01948">
    <property type="entry name" value="EAL"/>
    <property type="match status" value="1"/>
</dbReference>
<name>A0A6I4RXT9_FRATU</name>
<comment type="caution">
    <text evidence="5">The sequence shown here is derived from an EMBL/GenBank/DDBJ whole genome shotgun (WGS) entry which is preliminary data.</text>
</comment>
<dbReference type="GO" id="GO:0003824">
    <property type="term" value="F:catalytic activity"/>
    <property type="evidence" value="ECO:0007669"/>
    <property type="project" value="UniProtKB-ARBA"/>
</dbReference>
<dbReference type="PROSITE" id="PS50887">
    <property type="entry name" value="GGDEF"/>
    <property type="match status" value="1"/>
</dbReference>
<dbReference type="InterPro" id="IPR043128">
    <property type="entry name" value="Rev_trsase/Diguanyl_cyclase"/>
</dbReference>
<evidence type="ECO:0000259" key="3">
    <source>
        <dbReference type="PROSITE" id="PS50883"/>
    </source>
</evidence>
<reference evidence="5 6" key="1">
    <citation type="submission" date="2019-06" db="EMBL/GenBank/DDBJ databases">
        <title>Phylogeography and genetic diversity of Francisella tularensis subsp. holarctica in France (1947-2018).</title>
        <authorList>
            <person name="Kevin M."/>
            <person name="Madani N."/>
            <person name="Maurin M."/>
        </authorList>
    </citation>
    <scope>NUCLEOTIDE SEQUENCE [LARGE SCALE GENOMIC DNA]</scope>
    <source>
        <strain evidence="5 6">ATCC 15482</strain>
    </source>
</reference>
<dbReference type="PANTHER" id="PTHR44757">
    <property type="entry name" value="DIGUANYLATE CYCLASE DGCP"/>
    <property type="match status" value="1"/>
</dbReference>
<dbReference type="Gene3D" id="3.20.20.450">
    <property type="entry name" value="EAL domain"/>
    <property type="match status" value="1"/>
</dbReference>
<evidence type="ECO:0000259" key="2">
    <source>
        <dbReference type="PROSITE" id="PS50112"/>
    </source>
</evidence>
<dbReference type="InterPro" id="IPR001633">
    <property type="entry name" value="EAL_dom"/>
</dbReference>
<dbReference type="PROSITE" id="PS50883">
    <property type="entry name" value="EAL"/>
    <property type="match status" value="1"/>
</dbReference>
<dbReference type="InterPro" id="IPR029787">
    <property type="entry name" value="Nucleotide_cyclase"/>
</dbReference>
<evidence type="ECO:0000256" key="1">
    <source>
        <dbReference type="ARBA" id="ARBA00001946"/>
    </source>
</evidence>
<dbReference type="SMART" id="SM00267">
    <property type="entry name" value="GGDEF"/>
    <property type="match status" value="1"/>
</dbReference>
<dbReference type="Pfam" id="PF00563">
    <property type="entry name" value="EAL"/>
    <property type="match status" value="1"/>
</dbReference>
<proteinExistence type="predicted"/>
<evidence type="ECO:0000313" key="5">
    <source>
        <dbReference type="EMBL" id="MWZ40273.1"/>
    </source>
</evidence>
<accession>A0A6I4RXT9</accession>
<dbReference type="FunFam" id="3.30.70.270:FF:000001">
    <property type="entry name" value="Diguanylate cyclase domain protein"/>
    <property type="match status" value="1"/>
</dbReference>
<organism evidence="5 6">
    <name type="scientific">Francisella tularensis</name>
    <dbReference type="NCBI Taxonomy" id="263"/>
    <lineage>
        <taxon>Bacteria</taxon>
        <taxon>Pseudomonadati</taxon>
        <taxon>Pseudomonadota</taxon>
        <taxon>Gammaproteobacteria</taxon>
        <taxon>Thiotrichales</taxon>
        <taxon>Francisellaceae</taxon>
        <taxon>Francisella</taxon>
    </lineage>
</organism>
<dbReference type="RefSeq" id="WP_003038479.1">
    <property type="nucleotide sequence ID" value="NZ_VJEZ01000008.1"/>
</dbReference>
<dbReference type="NCBIfam" id="TIGR00254">
    <property type="entry name" value="GGDEF"/>
    <property type="match status" value="1"/>
</dbReference>
<dbReference type="InterPro" id="IPR035919">
    <property type="entry name" value="EAL_sf"/>
</dbReference>
<dbReference type="Gene3D" id="3.30.450.20">
    <property type="entry name" value="PAS domain"/>
    <property type="match status" value="1"/>
</dbReference>
<dbReference type="InterPro" id="IPR035965">
    <property type="entry name" value="PAS-like_dom_sf"/>
</dbReference>
<dbReference type="CDD" id="cd01949">
    <property type="entry name" value="GGDEF"/>
    <property type="match status" value="1"/>
</dbReference>
<dbReference type="EMBL" id="VJEZ01000008">
    <property type="protein sequence ID" value="MWZ40273.1"/>
    <property type="molecule type" value="Genomic_DNA"/>
</dbReference>
<dbReference type="InterPro" id="IPR000014">
    <property type="entry name" value="PAS"/>
</dbReference>
<feature type="domain" description="GGDEF" evidence="4">
    <location>
        <begin position="375"/>
        <end position="507"/>
    </location>
</feature>
<dbReference type="PROSITE" id="PS50112">
    <property type="entry name" value="PAS"/>
    <property type="match status" value="1"/>
</dbReference>
<dbReference type="SUPFAM" id="SSF55785">
    <property type="entry name" value="PYP-like sensor domain (PAS domain)"/>
    <property type="match status" value="1"/>
</dbReference>
<dbReference type="SMART" id="SM00052">
    <property type="entry name" value="EAL"/>
    <property type="match status" value="1"/>
</dbReference>
<gene>
    <name evidence="5" type="ORF">FNC33_06945</name>
</gene>
<sequence length="772" mass="89664">MIKKSYDWLDNLNWSALIVDFYGQIKFANSSSRDVFGFELVHGLNVINTIPGIKDFWEEFVAAPSSKNIFHYSLNDITYLLTFTQLDNDNAIFISLVNVQRLNHEHTTKEQSLFESQTPSLFFVLDMNGHLVYANYRFYKIVSGNSLSNYFDKSSEVWLNTLNVQRSHTIKIVKEKINTSYGTRTFLSQKFPIYDKAKTIIGVGSVSIDISTIEKIDKDKEIADYIVNNSDDSVMVTDQYLNIIYVNKAFEAVTGYTKTEALGNTPAMLSSRKHDKYFYERMWTKLKSQGAWEGEIWNRRKSGELYLTWAKILTVKKNSQVIYYVSVETDISKRRIRLDEIEKYAYQDMLTGLFNRYYFESHISDHIEKGARQRQPFTLMFLDLDRFKEVNDVYGHQAGDKLLISVSNRLKELVREKDLVARLGGDEFLLFFVDMTIDNAIKKAHKVVEYIAKPYDIDDKQFIISASIGVVNYPQDGTDFEHLLKYADAAMYRAKDLGRNRFFLYNQEISDKVCYDLKIKQVLNDAFENTDYIQVLFQPQYDLKQRQIYGIEILSRINHPDLGVVCPKDFIPILQSINQMPSFDKIVLQKACQQISSNDMMLEQNFRISQNVTVPVIMSEQYCREFIDIIKQYKISPQRFSFEVIENIAIDDYKTACKNFCLLKKEGISVEIDDFGSGYSSLSYLAQFPITVLKIDSFFVQNIHHPREEKICRAIISLAESLNLKVIAEGVETKHQADTLYKMGCYLHQGFLYSQPLSYEELLLKFKNHTSS</sequence>
<dbReference type="Proteomes" id="UP000469081">
    <property type="component" value="Unassembled WGS sequence"/>
</dbReference>
<dbReference type="InterPro" id="IPR052155">
    <property type="entry name" value="Biofilm_reg_signaling"/>
</dbReference>
<comment type="cofactor">
    <cofactor evidence="1">
        <name>Mg(2+)</name>
        <dbReference type="ChEBI" id="CHEBI:18420"/>
    </cofactor>
</comment>
<evidence type="ECO:0000313" key="6">
    <source>
        <dbReference type="Proteomes" id="UP000469081"/>
    </source>
</evidence>
<dbReference type="Gene3D" id="3.30.70.270">
    <property type="match status" value="1"/>
</dbReference>
<dbReference type="SMART" id="SM00091">
    <property type="entry name" value="PAS"/>
    <property type="match status" value="2"/>
</dbReference>
<dbReference type="CDD" id="cd00130">
    <property type="entry name" value="PAS"/>
    <property type="match status" value="1"/>
</dbReference>
<dbReference type="AlphaFoldDB" id="A0A6I4RXT9"/>
<evidence type="ECO:0000259" key="4">
    <source>
        <dbReference type="PROSITE" id="PS50887"/>
    </source>
</evidence>
<protein>
    <submittedName>
        <fullName evidence="5">EAL domain-containing protein</fullName>
    </submittedName>
</protein>
<dbReference type="Pfam" id="PF00990">
    <property type="entry name" value="GGDEF"/>
    <property type="match status" value="1"/>
</dbReference>
<dbReference type="NCBIfam" id="TIGR00229">
    <property type="entry name" value="sensory_box"/>
    <property type="match status" value="1"/>
</dbReference>
<dbReference type="SUPFAM" id="SSF55073">
    <property type="entry name" value="Nucleotide cyclase"/>
    <property type="match status" value="1"/>
</dbReference>
<dbReference type="SUPFAM" id="SSF141868">
    <property type="entry name" value="EAL domain-like"/>
    <property type="match status" value="1"/>
</dbReference>
<dbReference type="InterPro" id="IPR000160">
    <property type="entry name" value="GGDEF_dom"/>
</dbReference>